<comment type="caution">
    <text evidence="1">The sequence shown here is derived from an EMBL/GenBank/DDBJ whole genome shotgun (WGS) entry which is preliminary data.</text>
</comment>
<protein>
    <submittedName>
        <fullName evidence="1">Uncharacterized protein</fullName>
    </submittedName>
</protein>
<sequence>MIEPFQITKVFRDGEAGRWHNPEFSFLVPTRQRGNSFTDAPASRIHSTLARRDWIPTPARGNLPISMPSPLSQKPYM</sequence>
<dbReference type="Proteomes" id="UP000030428">
    <property type="component" value="Unassembled WGS sequence"/>
</dbReference>
<name>A0A0A6RV74_9GAMM</name>
<dbReference type="EMBL" id="JSZA02000034">
    <property type="protein sequence ID" value="KHD07771.1"/>
    <property type="molecule type" value="Genomic_DNA"/>
</dbReference>
<proteinExistence type="predicted"/>
<gene>
    <name evidence="1" type="ORF">PN36_11320</name>
</gene>
<evidence type="ECO:0000313" key="2">
    <source>
        <dbReference type="Proteomes" id="UP000030428"/>
    </source>
</evidence>
<accession>A0A0A6RV74</accession>
<dbReference type="AlphaFoldDB" id="A0A0A6RV74"/>
<evidence type="ECO:0000313" key="1">
    <source>
        <dbReference type="EMBL" id="KHD07771.1"/>
    </source>
</evidence>
<keyword evidence="2" id="KW-1185">Reference proteome</keyword>
<organism evidence="1 2">
    <name type="scientific">Candidatus Thiomargarita nelsonii</name>
    <dbReference type="NCBI Taxonomy" id="1003181"/>
    <lineage>
        <taxon>Bacteria</taxon>
        <taxon>Pseudomonadati</taxon>
        <taxon>Pseudomonadota</taxon>
        <taxon>Gammaproteobacteria</taxon>
        <taxon>Thiotrichales</taxon>
        <taxon>Thiotrichaceae</taxon>
        <taxon>Thiomargarita</taxon>
    </lineage>
</organism>
<reference evidence="1 2" key="1">
    <citation type="journal article" date="2016" name="Front. Microbiol.">
        <title>Single-Cell (Meta-)Genomics of a Dimorphic Candidatus Thiomargarita nelsonii Reveals Genomic Plasticity.</title>
        <authorList>
            <person name="Flood B.E."/>
            <person name="Fliss P."/>
            <person name="Jones D.S."/>
            <person name="Dick G.J."/>
            <person name="Jain S."/>
            <person name="Kaster A.K."/>
            <person name="Winkel M."/>
            <person name="Mussmann M."/>
            <person name="Bailey J."/>
        </authorList>
    </citation>
    <scope>NUCLEOTIDE SEQUENCE [LARGE SCALE GENOMIC DNA]</scope>
    <source>
        <strain evidence="1">Hydrate Ridge</strain>
    </source>
</reference>